<reference evidence="4" key="2">
    <citation type="submission" date="2022-10" db="EMBL/GenBank/DDBJ databases">
        <authorList>
            <consortium name="ENA_rothamsted_submissions"/>
            <consortium name="culmorum"/>
            <person name="King R."/>
        </authorList>
    </citation>
    <scope>NUCLEOTIDE SEQUENCE</scope>
</reference>
<keyword evidence="2" id="KW-1133">Transmembrane helix</keyword>
<feature type="region of interest" description="Disordered" evidence="1">
    <location>
        <begin position="51"/>
        <end position="105"/>
    </location>
</feature>
<evidence type="ECO:0000313" key="5">
    <source>
        <dbReference type="Proteomes" id="UP001154329"/>
    </source>
</evidence>
<accession>A0A9P0IV50</accession>
<keyword evidence="3" id="KW-0732">Signal</keyword>
<feature type="signal peptide" evidence="3">
    <location>
        <begin position="1"/>
        <end position="27"/>
    </location>
</feature>
<evidence type="ECO:0000256" key="3">
    <source>
        <dbReference type="SAM" id="SignalP"/>
    </source>
</evidence>
<organism evidence="4 5">
    <name type="scientific">Aphis gossypii</name>
    <name type="common">Cotton aphid</name>
    <dbReference type="NCBI Taxonomy" id="80765"/>
    <lineage>
        <taxon>Eukaryota</taxon>
        <taxon>Metazoa</taxon>
        <taxon>Ecdysozoa</taxon>
        <taxon>Arthropoda</taxon>
        <taxon>Hexapoda</taxon>
        <taxon>Insecta</taxon>
        <taxon>Pterygota</taxon>
        <taxon>Neoptera</taxon>
        <taxon>Paraneoptera</taxon>
        <taxon>Hemiptera</taxon>
        <taxon>Sternorrhyncha</taxon>
        <taxon>Aphidomorpha</taxon>
        <taxon>Aphidoidea</taxon>
        <taxon>Aphididae</taxon>
        <taxon>Aphidini</taxon>
        <taxon>Aphis</taxon>
        <taxon>Aphis</taxon>
    </lineage>
</organism>
<evidence type="ECO:0000256" key="1">
    <source>
        <dbReference type="SAM" id="MobiDB-lite"/>
    </source>
</evidence>
<keyword evidence="2" id="KW-0472">Membrane</keyword>
<evidence type="ECO:0000256" key="2">
    <source>
        <dbReference type="SAM" id="Phobius"/>
    </source>
</evidence>
<protein>
    <submittedName>
        <fullName evidence="4">Uncharacterized protein</fullName>
    </submittedName>
</protein>
<evidence type="ECO:0000313" key="4">
    <source>
        <dbReference type="EMBL" id="CAH1714997.1"/>
    </source>
</evidence>
<feature type="transmembrane region" description="Helical" evidence="2">
    <location>
        <begin position="122"/>
        <end position="140"/>
    </location>
</feature>
<keyword evidence="5" id="KW-1185">Reference proteome</keyword>
<name>A0A9P0IV50_APHGO</name>
<gene>
    <name evidence="4" type="ORF">APHIGO_LOCUS3006</name>
</gene>
<proteinExistence type="predicted"/>
<reference evidence="4" key="1">
    <citation type="submission" date="2022-02" db="EMBL/GenBank/DDBJ databases">
        <authorList>
            <person name="King R."/>
        </authorList>
    </citation>
    <scope>NUCLEOTIDE SEQUENCE</scope>
</reference>
<dbReference type="Proteomes" id="UP001154329">
    <property type="component" value="Chromosome 1"/>
</dbReference>
<dbReference type="EMBL" id="OU899034">
    <property type="protein sequence ID" value="CAH1714997.1"/>
    <property type="molecule type" value="Genomic_DNA"/>
</dbReference>
<feature type="chain" id="PRO_5040393756" evidence="3">
    <location>
        <begin position="28"/>
        <end position="142"/>
    </location>
</feature>
<sequence>MRVNNYGRRMIELIAMLLLLLFRSLQLLRRDGPVRFDRLVRLPSTKRTIRSEMADTERHKTRRNSVANRGASPYRLPGQRNPPQQRTGNKPKDDSRVTNGSGGAHVRVAEATDRRRTITRDYNMYNAFVSYLLYFYLYIINY</sequence>
<keyword evidence="2" id="KW-0812">Transmembrane</keyword>
<dbReference type="AlphaFoldDB" id="A0A9P0IV50"/>